<evidence type="ECO:0000313" key="4">
    <source>
        <dbReference type="Proteomes" id="UP000246991"/>
    </source>
</evidence>
<dbReference type="Pfam" id="PF00931">
    <property type="entry name" value="NB-ARC"/>
    <property type="match status" value="1"/>
</dbReference>
<gene>
    <name evidence="3" type="ORF">C7212DRAFT_349834</name>
</gene>
<dbReference type="EMBL" id="PYWC01000001">
    <property type="protein sequence ID" value="PWW80875.1"/>
    <property type="molecule type" value="Genomic_DNA"/>
</dbReference>
<feature type="region of interest" description="Disordered" evidence="1">
    <location>
        <begin position="704"/>
        <end position="724"/>
    </location>
</feature>
<evidence type="ECO:0000256" key="1">
    <source>
        <dbReference type="SAM" id="MobiDB-lite"/>
    </source>
</evidence>
<dbReference type="PANTHER" id="PTHR46082:SF6">
    <property type="entry name" value="AAA+ ATPASE DOMAIN-CONTAINING PROTEIN-RELATED"/>
    <property type="match status" value="1"/>
</dbReference>
<reference evidence="3 4" key="1">
    <citation type="submission" date="2018-03" db="EMBL/GenBank/DDBJ databases">
        <title>Genomes of Pezizomycetes fungi and the evolution of truffles.</title>
        <authorList>
            <person name="Murat C."/>
            <person name="Payen T."/>
            <person name="Noel B."/>
            <person name="Kuo A."/>
            <person name="Martin F.M."/>
        </authorList>
    </citation>
    <scope>NUCLEOTIDE SEQUENCE [LARGE SCALE GENOMIC DNA]</scope>
    <source>
        <strain evidence="3">091103-1</strain>
    </source>
</reference>
<dbReference type="InterPro" id="IPR053137">
    <property type="entry name" value="NLR-like"/>
</dbReference>
<dbReference type="SMART" id="SM00382">
    <property type="entry name" value="AAA"/>
    <property type="match status" value="1"/>
</dbReference>
<dbReference type="Pfam" id="PF13374">
    <property type="entry name" value="TPR_10"/>
    <property type="match status" value="2"/>
</dbReference>
<proteinExistence type="predicted"/>
<dbReference type="InterPro" id="IPR027417">
    <property type="entry name" value="P-loop_NTPase"/>
</dbReference>
<keyword evidence="4" id="KW-1185">Reference proteome</keyword>
<dbReference type="Proteomes" id="UP000246991">
    <property type="component" value="Unassembled WGS sequence"/>
</dbReference>
<comment type="caution">
    <text evidence="3">The sequence shown here is derived from an EMBL/GenBank/DDBJ whole genome shotgun (WGS) entry which is preliminary data.</text>
</comment>
<dbReference type="AlphaFoldDB" id="A0A317T2P7"/>
<dbReference type="GO" id="GO:0043531">
    <property type="term" value="F:ADP binding"/>
    <property type="evidence" value="ECO:0007669"/>
    <property type="project" value="InterPro"/>
</dbReference>
<dbReference type="InterPro" id="IPR011990">
    <property type="entry name" value="TPR-like_helical_dom_sf"/>
</dbReference>
<feature type="region of interest" description="Disordered" evidence="1">
    <location>
        <begin position="771"/>
        <end position="793"/>
    </location>
</feature>
<protein>
    <submittedName>
        <fullName evidence="3">TPR-like protein</fullName>
    </submittedName>
</protein>
<name>A0A317T2P7_9PEZI</name>
<dbReference type="PRINTS" id="PR00381">
    <property type="entry name" value="KINESINLIGHT"/>
</dbReference>
<dbReference type="PANTHER" id="PTHR46082">
    <property type="entry name" value="ATP/GTP-BINDING PROTEIN-RELATED"/>
    <property type="match status" value="1"/>
</dbReference>
<dbReference type="STRING" id="42249.A0A317T2P7"/>
<feature type="compositionally biased region" description="Basic and acidic residues" evidence="1">
    <location>
        <begin position="781"/>
        <end position="793"/>
    </location>
</feature>
<dbReference type="InterPro" id="IPR002182">
    <property type="entry name" value="NB-ARC"/>
</dbReference>
<sequence length="793" mass="88729">MTNLGGTTEGRAMRARDGVPYCRNSTFTGREACQSGAHNRVALHGLGGCGKTQIALEYVYQCSSEGHCGVFWVQGSGILKFAEGFKAIAQHVRIPRVSGEKDEEGLLRRARMWLEGPHSGDWILVIDNADNDADFIGNTGPISKFVPQGRKGTVIFTTRSRQVAVRQSCKIIKVGKMEPEEALELFSKRFDSWHSLEDEEKRAAAMILNSMDYLPLAVVGSSAFMTENGTSPTVYWSIFQENDKRARELLLERFSDIQREVDMTENAPSGKPSRLIAFFGRQNIPKELLIRSGLEGMDDSLKFITEVKCEDTIFYELHRLIQLSIWAYLSMEQANQGRAAALQAISWLFPVYEYKRRNICAAYMSHEQVLTRDSSDTIAEDLVYRMGKHYLEMGSYIAVNNLAVVLRALGKYEESEVVNRHTLEGYEKSLGSDHRNTLRAVNNLALVPRDLGRYEDSEVVNRRALEGYKKSLGSDHPDTLGAINNLAHVLQAQGRYEESEMMNRRALEWCEKVFGLDHPTALMAVNDLARVLREQARYEELERVSRCALEGLEKSLGLGHPATLMAVNNLAKAQQEQGRYGESEVMNRRALEGFEKGFGLDRPATLMTVNNLALVLQEQGRYEESEAVNRRALQGSEKCFGSDHPKTLTAVNNLAVLLREQGRYAESEVMNRRALEGYEKSVGLDHPDTLIAINNLAQVLREQGRYEESESGETRVSPSGSNRYEGSVACLSSNTSSPTSGYSRSPLACWHMWGVTTGSAAASRECRRYGKARLRHSTRKKGGEWPKNGEEGG</sequence>
<dbReference type="SUPFAM" id="SSF48452">
    <property type="entry name" value="TPR-like"/>
    <property type="match status" value="2"/>
</dbReference>
<organism evidence="3 4">
    <name type="scientific">Tuber magnatum</name>
    <name type="common">white Piedmont truffle</name>
    <dbReference type="NCBI Taxonomy" id="42249"/>
    <lineage>
        <taxon>Eukaryota</taxon>
        <taxon>Fungi</taxon>
        <taxon>Dikarya</taxon>
        <taxon>Ascomycota</taxon>
        <taxon>Pezizomycotina</taxon>
        <taxon>Pezizomycetes</taxon>
        <taxon>Pezizales</taxon>
        <taxon>Tuberaceae</taxon>
        <taxon>Tuber</taxon>
    </lineage>
</organism>
<dbReference type="Pfam" id="PF13424">
    <property type="entry name" value="TPR_12"/>
    <property type="match status" value="3"/>
</dbReference>
<dbReference type="InterPro" id="IPR003593">
    <property type="entry name" value="AAA+_ATPase"/>
</dbReference>
<dbReference type="Gene3D" id="3.40.50.300">
    <property type="entry name" value="P-loop containing nucleotide triphosphate hydrolases"/>
    <property type="match status" value="1"/>
</dbReference>
<evidence type="ECO:0000313" key="3">
    <source>
        <dbReference type="EMBL" id="PWW80875.1"/>
    </source>
</evidence>
<feature type="compositionally biased region" description="Polar residues" evidence="1">
    <location>
        <begin position="714"/>
        <end position="724"/>
    </location>
</feature>
<feature type="compositionally biased region" description="Basic residues" evidence="1">
    <location>
        <begin position="771"/>
        <end position="780"/>
    </location>
</feature>
<feature type="domain" description="AAA+ ATPase" evidence="2">
    <location>
        <begin position="37"/>
        <end position="178"/>
    </location>
</feature>
<dbReference type="SUPFAM" id="SSF52540">
    <property type="entry name" value="P-loop containing nucleoside triphosphate hydrolases"/>
    <property type="match status" value="1"/>
</dbReference>
<accession>A0A317T2P7</accession>
<dbReference type="Gene3D" id="1.25.40.10">
    <property type="entry name" value="Tetratricopeptide repeat domain"/>
    <property type="match status" value="2"/>
</dbReference>
<dbReference type="OrthoDB" id="1658288at2759"/>
<evidence type="ECO:0000259" key="2">
    <source>
        <dbReference type="SMART" id="SM00382"/>
    </source>
</evidence>